<feature type="binding site" evidence="16">
    <location>
        <position position="136"/>
    </location>
    <ligand>
        <name>Mg(2+)</name>
        <dbReference type="ChEBI" id="CHEBI:18420"/>
    </ligand>
</feature>
<evidence type="ECO:0000256" key="1">
    <source>
        <dbReference type="ARBA" id="ARBA00001226"/>
    </source>
</evidence>
<evidence type="ECO:0000256" key="4">
    <source>
        <dbReference type="ARBA" id="ARBA00004496"/>
    </source>
</evidence>
<accession>A0A480B139</accession>
<dbReference type="NCBIfam" id="NF006506">
    <property type="entry name" value="PRK08942.1"/>
    <property type="match status" value="1"/>
</dbReference>
<feature type="binding site" evidence="16">
    <location>
        <position position="19"/>
    </location>
    <ligand>
        <name>Mg(2+)</name>
        <dbReference type="ChEBI" id="CHEBI:18420"/>
    </ligand>
</feature>
<feature type="site" description="Stabilizes the phosphoryl group" evidence="15">
    <location>
        <position position="60"/>
    </location>
</feature>
<evidence type="ECO:0000256" key="15">
    <source>
        <dbReference type="PIRSR" id="PIRSR004682-3"/>
    </source>
</evidence>
<keyword evidence="10 16" id="KW-0862">Zinc</keyword>
<feature type="binding site" evidence="16">
    <location>
        <position position="101"/>
    </location>
    <ligand>
        <name>Zn(2+)</name>
        <dbReference type="ChEBI" id="CHEBI:29105"/>
    </ligand>
</feature>
<dbReference type="CDD" id="cd07503">
    <property type="entry name" value="HAD_HisB-N"/>
    <property type="match status" value="1"/>
</dbReference>
<keyword evidence="18" id="KW-1185">Reference proteome</keyword>
<keyword evidence="7 14" id="KW-0963">Cytoplasm</keyword>
<evidence type="ECO:0000256" key="7">
    <source>
        <dbReference type="ARBA" id="ARBA00022490"/>
    </source>
</evidence>
<evidence type="ECO:0000256" key="6">
    <source>
        <dbReference type="ARBA" id="ARBA00011245"/>
    </source>
</evidence>
<dbReference type="GO" id="GO:0034200">
    <property type="term" value="F:D-glycero-beta-D-manno-heptose 1,7-bisphosphate 7-phosphatase activity"/>
    <property type="evidence" value="ECO:0007669"/>
    <property type="project" value="UniProtKB-EC"/>
</dbReference>
<keyword evidence="8 16" id="KW-0479">Metal-binding</keyword>
<comment type="cofactor">
    <cofactor evidence="2 16">
        <name>Mg(2+)</name>
        <dbReference type="ChEBI" id="CHEBI:18420"/>
    </cofactor>
</comment>
<evidence type="ECO:0000256" key="2">
    <source>
        <dbReference type="ARBA" id="ARBA00001946"/>
    </source>
</evidence>
<dbReference type="PANTHER" id="PTHR42891:SF1">
    <property type="entry name" value="D-GLYCERO-BETA-D-MANNO-HEPTOSE-1,7-BISPHOSPHATE 7-PHOSPHATASE"/>
    <property type="match status" value="1"/>
</dbReference>
<dbReference type="Gene3D" id="3.40.50.1000">
    <property type="entry name" value="HAD superfamily/HAD-like"/>
    <property type="match status" value="1"/>
</dbReference>
<comment type="pathway">
    <text evidence="5">Nucleotide-sugar biosynthesis; ADP-L-glycero-beta-D-manno-heptose biosynthesis; ADP-L-glycero-beta-D-manno-heptose from D-glycero-beta-D-manno-heptose 7-phosphate: step 2/4.</text>
</comment>
<comment type="cofactor">
    <cofactor evidence="3 16">
        <name>Zn(2+)</name>
        <dbReference type="ChEBI" id="CHEBI:29105"/>
    </cofactor>
</comment>
<evidence type="ECO:0000256" key="8">
    <source>
        <dbReference type="ARBA" id="ARBA00022723"/>
    </source>
</evidence>
<dbReference type="InterPro" id="IPR004446">
    <property type="entry name" value="Heptose_bisP_phosphatase"/>
</dbReference>
<keyword evidence="11 16" id="KW-0460">Magnesium</keyword>
<dbReference type="NCBIfam" id="TIGR01656">
    <property type="entry name" value="Histidinol-ppas"/>
    <property type="match status" value="1"/>
</dbReference>
<feature type="binding site" evidence="16">
    <location>
        <position position="99"/>
    </location>
    <ligand>
        <name>Zn(2+)</name>
        <dbReference type="ChEBI" id="CHEBI:29105"/>
    </ligand>
</feature>
<proteinExistence type="inferred from homology"/>
<dbReference type="InterPro" id="IPR006549">
    <property type="entry name" value="HAD-SF_hydro_IIIA"/>
</dbReference>
<organism evidence="17 18">
    <name type="scientific">Pseudaquabacterium pictum</name>
    <dbReference type="NCBI Taxonomy" id="2315236"/>
    <lineage>
        <taxon>Bacteria</taxon>
        <taxon>Pseudomonadati</taxon>
        <taxon>Pseudomonadota</taxon>
        <taxon>Betaproteobacteria</taxon>
        <taxon>Burkholderiales</taxon>
        <taxon>Sphaerotilaceae</taxon>
        <taxon>Pseudaquabacterium</taxon>
    </lineage>
</organism>
<dbReference type="Pfam" id="PF13242">
    <property type="entry name" value="Hydrolase_like"/>
    <property type="match status" value="1"/>
</dbReference>
<keyword evidence="9 14" id="KW-0378">Hydrolase</keyword>
<dbReference type="InterPro" id="IPR006543">
    <property type="entry name" value="Histidinol-phos"/>
</dbReference>
<dbReference type="Proteomes" id="UP000301751">
    <property type="component" value="Unassembled WGS sequence"/>
</dbReference>
<dbReference type="NCBIfam" id="TIGR01662">
    <property type="entry name" value="HAD-SF-IIIA"/>
    <property type="match status" value="1"/>
</dbReference>
<gene>
    <name evidence="17" type="ORF">AQPW35_51480</name>
</gene>
<evidence type="ECO:0000313" key="17">
    <source>
        <dbReference type="EMBL" id="GCL66067.1"/>
    </source>
</evidence>
<reference evidence="18" key="1">
    <citation type="submission" date="2019-03" db="EMBL/GenBank/DDBJ databases">
        <title>Aquabacterium pictum sp.nov., the first bacteriochlorophyll a-containing freshwater bacterium in the genus Aquabacterium of the class Betaproteobacteria.</title>
        <authorList>
            <person name="Hirose S."/>
            <person name="Tank M."/>
            <person name="Hara E."/>
            <person name="Tamaki H."/>
            <person name="Takaichi S."/>
            <person name="Haruta S."/>
            <person name="Hanada S."/>
        </authorList>
    </citation>
    <scope>NUCLEOTIDE SEQUENCE [LARGE SCALE GENOMIC DNA]</scope>
    <source>
        <strain evidence="18">W35</strain>
    </source>
</reference>
<comment type="similarity">
    <text evidence="13 14">Belongs to the gmhB family.</text>
</comment>
<sequence length="198" mass="21245">MPLSRTMQHVVKLVILGRDGILNDFRDDHVKAPEEWFPIPGALEAVARLNHAGWHAVVATNQSGIGRGMIDMASVNAVHAHMHKVLQAAGGRIDAVFFCPHTPEDGCDCRKPQPGLMRDIGKRYGIDLKQVPMVADTLRDLQAAAAAGCEPHLVLSGRAAALDADAVQAMVDQVPGTRVHDDLPAFAEHLLGRGAVHS</sequence>
<dbReference type="PANTHER" id="PTHR42891">
    <property type="entry name" value="D-GLYCERO-BETA-D-MANNO-HEPTOSE-1,7-BISPHOSPHATE 7-PHOSPHATASE"/>
    <property type="match status" value="1"/>
</dbReference>
<dbReference type="FunFam" id="3.40.50.1000:FF:000168">
    <property type="entry name" value="D,D-heptose 1,7-bisphosphate phosphatase"/>
    <property type="match status" value="1"/>
</dbReference>
<evidence type="ECO:0000256" key="13">
    <source>
        <dbReference type="ARBA" id="ARBA00061616"/>
    </source>
</evidence>
<evidence type="ECO:0000256" key="12">
    <source>
        <dbReference type="ARBA" id="ARBA00023277"/>
    </source>
</evidence>
<evidence type="ECO:0000256" key="5">
    <source>
        <dbReference type="ARBA" id="ARBA00004708"/>
    </source>
</evidence>
<evidence type="ECO:0000313" key="18">
    <source>
        <dbReference type="Proteomes" id="UP000301751"/>
    </source>
</evidence>
<comment type="caution">
    <text evidence="17">The sequence shown here is derived from an EMBL/GenBank/DDBJ whole genome shotgun (WGS) entry which is preliminary data.</text>
</comment>
<dbReference type="InterPro" id="IPR023214">
    <property type="entry name" value="HAD_sf"/>
</dbReference>
<comment type="catalytic activity">
    <reaction evidence="1">
        <text>D-glycero-beta-D-manno-heptose 1,7-bisphosphate + H2O = D-glycero-beta-D-manno-heptose 1-phosphate + phosphate</text>
        <dbReference type="Rhea" id="RHEA:28518"/>
        <dbReference type="ChEBI" id="CHEBI:15377"/>
        <dbReference type="ChEBI" id="CHEBI:43474"/>
        <dbReference type="ChEBI" id="CHEBI:60208"/>
        <dbReference type="ChEBI" id="CHEBI:61593"/>
        <dbReference type="EC" id="3.1.3.82"/>
    </reaction>
</comment>
<comment type="subcellular location">
    <subcellularLocation>
        <location evidence="4 14">Cytoplasm</location>
    </subcellularLocation>
</comment>
<dbReference type="GO" id="GO:0046872">
    <property type="term" value="F:metal ion binding"/>
    <property type="evidence" value="ECO:0007669"/>
    <property type="project" value="UniProtKB-KW"/>
</dbReference>
<dbReference type="GO" id="GO:0005975">
    <property type="term" value="P:carbohydrate metabolic process"/>
    <property type="evidence" value="ECO:0007669"/>
    <property type="project" value="InterPro"/>
</dbReference>
<evidence type="ECO:0000256" key="3">
    <source>
        <dbReference type="ARBA" id="ARBA00001947"/>
    </source>
</evidence>
<evidence type="ECO:0000256" key="10">
    <source>
        <dbReference type="ARBA" id="ARBA00022833"/>
    </source>
</evidence>
<keyword evidence="12 14" id="KW-0119">Carbohydrate metabolism</keyword>
<feature type="binding site" evidence="16">
    <location>
        <position position="107"/>
    </location>
    <ligand>
        <name>Zn(2+)</name>
        <dbReference type="ChEBI" id="CHEBI:29105"/>
    </ligand>
</feature>
<dbReference type="SUPFAM" id="SSF56784">
    <property type="entry name" value="HAD-like"/>
    <property type="match status" value="1"/>
</dbReference>
<dbReference type="GO" id="GO:0005737">
    <property type="term" value="C:cytoplasm"/>
    <property type="evidence" value="ECO:0007669"/>
    <property type="project" value="UniProtKB-SubCell"/>
</dbReference>
<dbReference type="AlphaFoldDB" id="A0A480B139"/>
<evidence type="ECO:0000256" key="14">
    <source>
        <dbReference type="PIRNR" id="PIRNR004682"/>
    </source>
</evidence>
<evidence type="ECO:0000256" key="11">
    <source>
        <dbReference type="ARBA" id="ARBA00022842"/>
    </source>
</evidence>
<feature type="binding site" evidence="16">
    <location>
        <position position="109"/>
    </location>
    <ligand>
        <name>Zn(2+)</name>
        <dbReference type="ChEBI" id="CHEBI:29105"/>
    </ligand>
</feature>
<protein>
    <recommendedName>
        <fullName evidence="14">D,D-heptose 1,7-bisphosphate phosphatase</fullName>
        <ecNumber evidence="14">3.1.3.-</ecNumber>
    </recommendedName>
</protein>
<dbReference type="EMBL" id="BJCL01000024">
    <property type="protein sequence ID" value="GCL66067.1"/>
    <property type="molecule type" value="Genomic_DNA"/>
</dbReference>
<feature type="site" description="Stabilizes the phosphoryl group" evidence="15">
    <location>
        <position position="111"/>
    </location>
</feature>
<dbReference type="InterPro" id="IPR036412">
    <property type="entry name" value="HAD-like_sf"/>
</dbReference>
<evidence type="ECO:0000256" key="16">
    <source>
        <dbReference type="PIRSR" id="PIRSR004682-4"/>
    </source>
</evidence>
<comment type="subunit">
    <text evidence="6">Monomer.</text>
</comment>
<name>A0A480B139_9BURK</name>
<feature type="site" description="Contributes to substrate recognition" evidence="15">
    <location>
        <position position="110"/>
    </location>
</feature>
<dbReference type="PIRSF" id="PIRSF004682">
    <property type="entry name" value="GmhB"/>
    <property type="match status" value="1"/>
</dbReference>
<evidence type="ECO:0000256" key="9">
    <source>
        <dbReference type="ARBA" id="ARBA00022801"/>
    </source>
</evidence>
<dbReference type="EC" id="3.1.3.-" evidence="14"/>